<gene>
    <name evidence="2" type="ORF">EV213_12014</name>
</gene>
<feature type="region of interest" description="Disordered" evidence="1">
    <location>
        <begin position="1"/>
        <end position="45"/>
    </location>
</feature>
<organism evidence="2 3">
    <name type="scientific">Aureibacillus halotolerans</name>
    <dbReference type="NCBI Taxonomy" id="1508390"/>
    <lineage>
        <taxon>Bacteria</taxon>
        <taxon>Bacillati</taxon>
        <taxon>Bacillota</taxon>
        <taxon>Bacilli</taxon>
        <taxon>Bacillales</taxon>
        <taxon>Bacillaceae</taxon>
        <taxon>Aureibacillus</taxon>
    </lineage>
</organism>
<dbReference type="RefSeq" id="WP_166639382.1">
    <property type="nucleotide sequence ID" value="NZ_SNYJ01000020.1"/>
</dbReference>
<name>A0A4R6TV25_9BACI</name>
<comment type="caution">
    <text evidence="2">The sequence shown here is derived from an EMBL/GenBank/DDBJ whole genome shotgun (WGS) entry which is preliminary data.</text>
</comment>
<evidence type="ECO:0000313" key="3">
    <source>
        <dbReference type="Proteomes" id="UP000295632"/>
    </source>
</evidence>
<keyword evidence="3" id="KW-1185">Reference proteome</keyword>
<sequence length="45" mass="5122">MNSRKDEQSNKADQKITKEQISDLSKEGTIDQAIEQKKRNSAAEE</sequence>
<dbReference type="EMBL" id="SNYJ01000020">
    <property type="protein sequence ID" value="TDQ36083.1"/>
    <property type="molecule type" value="Genomic_DNA"/>
</dbReference>
<protein>
    <submittedName>
        <fullName evidence="2">Uncharacterized protein</fullName>
    </submittedName>
</protein>
<dbReference type="Proteomes" id="UP000295632">
    <property type="component" value="Unassembled WGS sequence"/>
</dbReference>
<accession>A0A4R6TV25</accession>
<evidence type="ECO:0000313" key="2">
    <source>
        <dbReference type="EMBL" id="TDQ36083.1"/>
    </source>
</evidence>
<evidence type="ECO:0000256" key="1">
    <source>
        <dbReference type="SAM" id="MobiDB-lite"/>
    </source>
</evidence>
<proteinExistence type="predicted"/>
<reference evidence="2 3" key="1">
    <citation type="submission" date="2019-03" db="EMBL/GenBank/DDBJ databases">
        <title>Genomic Encyclopedia of Type Strains, Phase IV (KMG-IV): sequencing the most valuable type-strain genomes for metagenomic binning, comparative biology and taxonomic classification.</title>
        <authorList>
            <person name="Goeker M."/>
        </authorList>
    </citation>
    <scope>NUCLEOTIDE SEQUENCE [LARGE SCALE GENOMIC DNA]</scope>
    <source>
        <strain evidence="2 3">DSM 28697</strain>
    </source>
</reference>
<dbReference type="AlphaFoldDB" id="A0A4R6TV25"/>